<sequence>MGFLSGVFGKRRSDSDDYAAFGEWALTIVRARPGIVSAEFDAAEFTITYATPAGGWAQISLATPYRAVSAAPRELAGDVLMFQLNRLIDNGEDDSSGLAWATVAPRLRPLIRQAGGLATRVQGLSIADNTLWRPLLPCLMERVVIDKPTSMESVTPQHLATWGVDADTVFETARANMAELGSAIVDVFDPADGVLYLADEDGEMYAGALPLAGGWIAGLGAKAGALPIVFVPGSVGVFVGFATSPQRVRELVEVARGLFDDAERPVSPVPYTLDEHGGLVPFTVPRHHPAWPAIRSAESTLAAQAYGTQHDGLRADLDAELIEDHAATLMHVRGGDGIETTVAPWSDTVPTLLPHAHNVSLTNVDTGATFGVPWHVLATEVDLVPVPGLFPVRYRVQYHPGPQAMARMAAAQGLR</sequence>
<proteinExistence type="predicted"/>
<dbReference type="RefSeq" id="WP_189024244.1">
    <property type="nucleotide sequence ID" value="NZ_BMNE01000001.1"/>
</dbReference>
<evidence type="ECO:0000313" key="2">
    <source>
        <dbReference type="Proteomes" id="UP000658127"/>
    </source>
</evidence>
<name>A0ABQ2K7V6_9NOCA</name>
<gene>
    <name evidence="1" type="ORF">GCM10011610_10300</name>
</gene>
<dbReference type="Proteomes" id="UP000658127">
    <property type="component" value="Unassembled WGS sequence"/>
</dbReference>
<comment type="caution">
    <text evidence="1">The sequence shown here is derived from an EMBL/GenBank/DDBJ whole genome shotgun (WGS) entry which is preliminary data.</text>
</comment>
<protein>
    <submittedName>
        <fullName evidence="1">Uncharacterized protein</fullName>
    </submittedName>
</protein>
<evidence type="ECO:0000313" key="1">
    <source>
        <dbReference type="EMBL" id="GGN70808.1"/>
    </source>
</evidence>
<keyword evidence="2" id="KW-1185">Reference proteome</keyword>
<reference evidence="2" key="1">
    <citation type="journal article" date="2019" name="Int. J. Syst. Evol. Microbiol.">
        <title>The Global Catalogue of Microorganisms (GCM) 10K type strain sequencing project: providing services to taxonomists for standard genome sequencing and annotation.</title>
        <authorList>
            <consortium name="The Broad Institute Genomics Platform"/>
            <consortium name="The Broad Institute Genome Sequencing Center for Infectious Disease"/>
            <person name="Wu L."/>
            <person name="Ma J."/>
        </authorList>
    </citation>
    <scope>NUCLEOTIDE SEQUENCE [LARGE SCALE GENOMIC DNA]</scope>
    <source>
        <strain evidence="2">CGMCC 4.7329</strain>
    </source>
</reference>
<dbReference type="EMBL" id="BMNE01000001">
    <property type="protein sequence ID" value="GGN70808.1"/>
    <property type="molecule type" value="Genomic_DNA"/>
</dbReference>
<accession>A0ABQ2K7V6</accession>
<organism evidence="1 2">
    <name type="scientific">Nocardia rhizosphaerihabitans</name>
    <dbReference type="NCBI Taxonomy" id="1691570"/>
    <lineage>
        <taxon>Bacteria</taxon>
        <taxon>Bacillati</taxon>
        <taxon>Actinomycetota</taxon>
        <taxon>Actinomycetes</taxon>
        <taxon>Mycobacteriales</taxon>
        <taxon>Nocardiaceae</taxon>
        <taxon>Nocardia</taxon>
    </lineage>
</organism>